<dbReference type="Gene3D" id="1.10.10.2910">
    <property type="match status" value="1"/>
</dbReference>
<evidence type="ECO:0000259" key="1">
    <source>
        <dbReference type="Pfam" id="PF06114"/>
    </source>
</evidence>
<gene>
    <name evidence="2" type="ORF">CH341_24965</name>
</gene>
<dbReference type="InterPro" id="IPR010359">
    <property type="entry name" value="IrrE_HExxH"/>
</dbReference>
<feature type="domain" description="IrrE N-terminal-like" evidence="1">
    <location>
        <begin position="354"/>
        <end position="480"/>
    </location>
</feature>
<comment type="caution">
    <text evidence="2">The sequence shown here is derived from an EMBL/GenBank/DDBJ whole genome shotgun (WGS) entry which is preliminary data.</text>
</comment>
<dbReference type="Proteomes" id="UP000249130">
    <property type="component" value="Unassembled WGS sequence"/>
</dbReference>
<evidence type="ECO:0000313" key="3">
    <source>
        <dbReference type="Proteomes" id="UP000249130"/>
    </source>
</evidence>
<dbReference type="PANTHER" id="PTHR43236">
    <property type="entry name" value="ANTITOXIN HIGA1"/>
    <property type="match status" value="1"/>
</dbReference>
<dbReference type="EMBL" id="NPEX01000262">
    <property type="protein sequence ID" value="RAI39879.1"/>
    <property type="molecule type" value="Genomic_DNA"/>
</dbReference>
<reference evidence="2 3" key="1">
    <citation type="submission" date="2017-07" db="EMBL/GenBank/DDBJ databases">
        <title>Draft Genome Sequences of Select Purple Nonsulfur Bacteria.</title>
        <authorList>
            <person name="Lasarre B."/>
            <person name="Mckinlay J.B."/>
        </authorList>
    </citation>
    <scope>NUCLEOTIDE SEQUENCE [LARGE SCALE GENOMIC DNA]</scope>
    <source>
        <strain evidence="2 3">DSM 5909</strain>
    </source>
</reference>
<dbReference type="Pfam" id="PF06114">
    <property type="entry name" value="Peptidase_M78"/>
    <property type="match status" value="1"/>
</dbReference>
<proteinExistence type="predicted"/>
<dbReference type="PANTHER" id="PTHR43236:SF2">
    <property type="entry name" value="BLL0069 PROTEIN"/>
    <property type="match status" value="1"/>
</dbReference>
<dbReference type="InterPro" id="IPR052345">
    <property type="entry name" value="Rad_response_metalloprotease"/>
</dbReference>
<protein>
    <recommendedName>
        <fullName evidence="1">IrrE N-terminal-like domain-containing protein</fullName>
    </recommendedName>
</protein>
<sequence length="503" mass="54957">MTEFTRFGDPQRFSIAVRWVRDSEPRERRPADHGWSMGDLRIDVAGRNITQSLQGNQPKAHVGWYLSPLLEWLADNWIPLLHEEDFSWSEKSSAPALVACRRALDRWIGESDETGRATYAAAQAWYRRHALRAAAEGGLFPDLFVRRFIDDIELSWSPAPPLFAPDSFTFIADPGTARLPVADVAGPLWEALTWAVGTAPAEEDADRAAVARLAAKVAALHDTAAAEMATAYVPADLLASVRAALAKIGAAAHRLLDDVRLANVPAVSTFSPAVAMFGGVTPNLSGEDVDTISCLLASRMDVAEAPALADLVRPRAAVPLGLPHQDGYDFAADLLEDLDEPGEAEYIDIRGVVRRLGIEVRETRLVTDTIRGVALAGEGFGPTILVNTSSIYNAAEQGRRFTLAHELCHVLFDRGRARRVAVASGPWVAPGIEKRANAFAAYLLMPGTLLRRLLPGQQRIERDDIVNAAATLRVSESALTEHIYNLDLIGEWDRERLRAAFRG</sequence>
<organism evidence="2 3">
    <name type="scientific">Rhodoplanes roseus</name>
    <dbReference type="NCBI Taxonomy" id="29409"/>
    <lineage>
        <taxon>Bacteria</taxon>
        <taxon>Pseudomonadati</taxon>
        <taxon>Pseudomonadota</taxon>
        <taxon>Alphaproteobacteria</taxon>
        <taxon>Hyphomicrobiales</taxon>
        <taxon>Nitrobacteraceae</taxon>
        <taxon>Rhodoplanes</taxon>
    </lineage>
</organism>
<name>A0A327KM58_9BRAD</name>
<dbReference type="OrthoDB" id="9796786at2"/>
<accession>A0A327KM58</accession>
<dbReference type="AlphaFoldDB" id="A0A327KM58"/>
<evidence type="ECO:0000313" key="2">
    <source>
        <dbReference type="EMBL" id="RAI39879.1"/>
    </source>
</evidence>
<dbReference type="RefSeq" id="WP_111421716.1">
    <property type="nucleotide sequence ID" value="NZ_NPEX01000262.1"/>
</dbReference>
<keyword evidence="3" id="KW-1185">Reference proteome</keyword>